<protein>
    <submittedName>
        <fullName evidence="2">Unplaced genomic scaffold SPHSTscaffold_50, whole genome shotgun sequence</fullName>
    </submittedName>
</protein>
<accession>A0A0C9VXD8</accession>
<proteinExistence type="predicted"/>
<sequence length="349" mass="39777">MEEIPAGNPSRTIQGFAPDKKFQVNRYWKARDKERLLREACYTELLRAEVVAAERRKAEENAQAEEKAKEEAAVREKEKEKEKDKDLEKATQEKEKTVEPAKEKEAGPSGNAKGKAREVPRTPRKVTPKKSQTEIRSESEGEEEEEKPQCIQCVKRNIPCIPQAGKKVCIACGKRKMRCEFFDKTTWAVMDGTKQVVEAMRELAGLGRRREAGRLEVIWHEHQRFVMEIETRATADLGAVDATMLQLLELKSKGVEIPVDLETRIRTEREVIQRTLKEQLEDLTARMDNIQKCTAWTKNGLLKLTPEVPPAAVQGTKRKGDNEGDRAEGSKKKKKKRVAEAEDEESTLR</sequence>
<feature type="compositionally biased region" description="Basic and acidic residues" evidence="1">
    <location>
        <begin position="318"/>
        <end position="330"/>
    </location>
</feature>
<dbReference type="AlphaFoldDB" id="A0A0C9VXD8"/>
<feature type="region of interest" description="Disordered" evidence="1">
    <location>
        <begin position="56"/>
        <end position="148"/>
    </location>
</feature>
<dbReference type="EMBL" id="KN837125">
    <property type="protein sequence ID" value="KIJ43076.1"/>
    <property type="molecule type" value="Genomic_DNA"/>
</dbReference>
<reference evidence="2 3" key="1">
    <citation type="submission" date="2014-06" db="EMBL/GenBank/DDBJ databases">
        <title>Evolutionary Origins and Diversification of the Mycorrhizal Mutualists.</title>
        <authorList>
            <consortium name="DOE Joint Genome Institute"/>
            <consortium name="Mycorrhizal Genomics Consortium"/>
            <person name="Kohler A."/>
            <person name="Kuo A."/>
            <person name="Nagy L.G."/>
            <person name="Floudas D."/>
            <person name="Copeland A."/>
            <person name="Barry K.W."/>
            <person name="Cichocki N."/>
            <person name="Veneault-Fourrey C."/>
            <person name="LaButti K."/>
            <person name="Lindquist E.A."/>
            <person name="Lipzen A."/>
            <person name="Lundell T."/>
            <person name="Morin E."/>
            <person name="Murat C."/>
            <person name="Riley R."/>
            <person name="Ohm R."/>
            <person name="Sun H."/>
            <person name="Tunlid A."/>
            <person name="Henrissat B."/>
            <person name="Grigoriev I.V."/>
            <person name="Hibbett D.S."/>
            <person name="Martin F."/>
        </authorList>
    </citation>
    <scope>NUCLEOTIDE SEQUENCE [LARGE SCALE GENOMIC DNA]</scope>
    <source>
        <strain evidence="2 3">SS14</strain>
    </source>
</reference>
<dbReference type="HOGENOM" id="CLU_041952_0_0_1"/>
<evidence type="ECO:0000313" key="3">
    <source>
        <dbReference type="Proteomes" id="UP000054279"/>
    </source>
</evidence>
<feature type="region of interest" description="Disordered" evidence="1">
    <location>
        <begin position="307"/>
        <end position="349"/>
    </location>
</feature>
<keyword evidence="3" id="KW-1185">Reference proteome</keyword>
<name>A0A0C9VXD8_SPHS4</name>
<organism evidence="2 3">
    <name type="scientific">Sphaerobolus stellatus (strain SS14)</name>
    <dbReference type="NCBI Taxonomy" id="990650"/>
    <lineage>
        <taxon>Eukaryota</taxon>
        <taxon>Fungi</taxon>
        <taxon>Dikarya</taxon>
        <taxon>Basidiomycota</taxon>
        <taxon>Agaricomycotina</taxon>
        <taxon>Agaricomycetes</taxon>
        <taxon>Phallomycetidae</taxon>
        <taxon>Geastrales</taxon>
        <taxon>Sphaerobolaceae</taxon>
        <taxon>Sphaerobolus</taxon>
    </lineage>
</organism>
<feature type="compositionally biased region" description="Basic and acidic residues" evidence="1">
    <location>
        <begin position="56"/>
        <end position="106"/>
    </location>
</feature>
<evidence type="ECO:0000313" key="2">
    <source>
        <dbReference type="EMBL" id="KIJ43076.1"/>
    </source>
</evidence>
<dbReference type="Proteomes" id="UP000054279">
    <property type="component" value="Unassembled WGS sequence"/>
</dbReference>
<evidence type="ECO:0000256" key="1">
    <source>
        <dbReference type="SAM" id="MobiDB-lite"/>
    </source>
</evidence>
<gene>
    <name evidence="2" type="ORF">M422DRAFT_253567</name>
</gene>